<evidence type="ECO:0000313" key="3">
    <source>
        <dbReference type="Proteomes" id="UP001201812"/>
    </source>
</evidence>
<reference evidence="2" key="1">
    <citation type="submission" date="2022-01" db="EMBL/GenBank/DDBJ databases">
        <title>Genome Sequence Resource for Two Populations of Ditylenchus destructor, the Migratory Endoparasitic Phytonematode.</title>
        <authorList>
            <person name="Zhang H."/>
            <person name="Lin R."/>
            <person name="Xie B."/>
        </authorList>
    </citation>
    <scope>NUCLEOTIDE SEQUENCE</scope>
    <source>
        <strain evidence="2">BazhouSP</strain>
    </source>
</reference>
<protein>
    <submittedName>
        <fullName evidence="2">Uncharacterized protein</fullName>
    </submittedName>
</protein>
<feature type="signal peptide" evidence="1">
    <location>
        <begin position="1"/>
        <end position="30"/>
    </location>
</feature>
<keyword evidence="3" id="KW-1185">Reference proteome</keyword>
<comment type="caution">
    <text evidence="2">The sequence shown here is derived from an EMBL/GenBank/DDBJ whole genome shotgun (WGS) entry which is preliminary data.</text>
</comment>
<dbReference type="AlphaFoldDB" id="A0AAD4MS12"/>
<gene>
    <name evidence="2" type="ORF">DdX_14541</name>
</gene>
<feature type="chain" id="PRO_5042091615" evidence="1">
    <location>
        <begin position="31"/>
        <end position="185"/>
    </location>
</feature>
<organism evidence="2 3">
    <name type="scientific">Ditylenchus destructor</name>
    <dbReference type="NCBI Taxonomy" id="166010"/>
    <lineage>
        <taxon>Eukaryota</taxon>
        <taxon>Metazoa</taxon>
        <taxon>Ecdysozoa</taxon>
        <taxon>Nematoda</taxon>
        <taxon>Chromadorea</taxon>
        <taxon>Rhabditida</taxon>
        <taxon>Tylenchina</taxon>
        <taxon>Tylenchomorpha</taxon>
        <taxon>Sphaerularioidea</taxon>
        <taxon>Anguinidae</taxon>
        <taxon>Anguininae</taxon>
        <taxon>Ditylenchus</taxon>
    </lineage>
</organism>
<proteinExistence type="predicted"/>
<dbReference type="Proteomes" id="UP001201812">
    <property type="component" value="Unassembled WGS sequence"/>
</dbReference>
<keyword evidence="1" id="KW-0732">Signal</keyword>
<evidence type="ECO:0000313" key="2">
    <source>
        <dbReference type="EMBL" id="KAI1704040.1"/>
    </source>
</evidence>
<accession>A0AAD4MS12</accession>
<sequence>MFSGTVIPRKLSTAITLFLSSAFLLQPILALPPNIQQWRQFLPFYVENAGGIFKDNEITVTTTSITITSNPTASPTVLATTPKLNSRVTPKVTEPSDLANFLRFKNSLHTDSNRGDVAVKLWNWAKTVNAKNPEPNQDAAFGSADEIEPTTIVNPILTTTEAATLTKKVPRSHRSKHSLRLHIWR</sequence>
<evidence type="ECO:0000256" key="1">
    <source>
        <dbReference type="SAM" id="SignalP"/>
    </source>
</evidence>
<dbReference type="EMBL" id="JAKKPZ010000073">
    <property type="protein sequence ID" value="KAI1704040.1"/>
    <property type="molecule type" value="Genomic_DNA"/>
</dbReference>
<name>A0AAD4MS12_9BILA</name>